<name>A0A109MTR1_9BACI</name>
<evidence type="ECO:0000313" key="2">
    <source>
        <dbReference type="Proteomes" id="UP000064189"/>
    </source>
</evidence>
<comment type="caution">
    <text evidence="1">The sequence shown here is derived from an EMBL/GenBank/DDBJ whole genome shotgun (WGS) entry which is preliminary data.</text>
</comment>
<dbReference type="EMBL" id="LNNH01000044">
    <property type="protein sequence ID" value="KWW12906.1"/>
    <property type="molecule type" value="Genomic_DNA"/>
</dbReference>
<organism evidence="1 2">
    <name type="scientific">Peribacillus simplex</name>
    <dbReference type="NCBI Taxonomy" id="1478"/>
    <lineage>
        <taxon>Bacteria</taxon>
        <taxon>Bacillati</taxon>
        <taxon>Bacillota</taxon>
        <taxon>Bacilli</taxon>
        <taxon>Bacillales</taxon>
        <taxon>Bacillaceae</taxon>
        <taxon>Peribacillus</taxon>
    </lineage>
</organism>
<evidence type="ECO:0000313" key="1">
    <source>
        <dbReference type="EMBL" id="KWW12906.1"/>
    </source>
</evidence>
<sequence>MNIKELLLSQIEKVVIGLRYDFLYEDEFGPLLCQVIQRDSDGSVESTPLSFQIHINEEKGTGSLIYYQAEGEMNRQSFDIENPDSIVGILTFLTGILGPDPISSKK</sequence>
<reference evidence="1 2" key="1">
    <citation type="submission" date="2015-11" db="EMBL/GenBank/DDBJ databases">
        <title>Genome Sequence of Bacillus simplex strain VanAntwerpen2.</title>
        <authorList>
            <person name="Couger M.B."/>
        </authorList>
    </citation>
    <scope>NUCLEOTIDE SEQUENCE [LARGE SCALE GENOMIC DNA]</scope>
    <source>
        <strain evidence="1 2">VanAntwerpen02</strain>
    </source>
</reference>
<proteinExistence type="predicted"/>
<gene>
    <name evidence="1" type="ORF">AS888_09025</name>
</gene>
<dbReference type="RefSeq" id="WP_061143839.1">
    <property type="nucleotide sequence ID" value="NZ_LNNH01000044.1"/>
</dbReference>
<dbReference type="AlphaFoldDB" id="A0A109MTR1"/>
<keyword evidence="2" id="KW-1185">Reference proteome</keyword>
<accession>A0A109MTR1</accession>
<dbReference type="Proteomes" id="UP000064189">
    <property type="component" value="Unassembled WGS sequence"/>
</dbReference>
<protein>
    <submittedName>
        <fullName evidence="1">Uncharacterized protein</fullName>
    </submittedName>
</protein>